<evidence type="ECO:0000313" key="2">
    <source>
        <dbReference type="EMBL" id="WFD49668.1"/>
    </source>
</evidence>
<reference evidence="2 3" key="1">
    <citation type="journal article" date="2020" name="Elife">
        <title>Loss of centromere function drives karyotype evolution in closely related Malassezia species.</title>
        <authorList>
            <person name="Sankaranarayanan S.R."/>
            <person name="Ianiri G."/>
            <person name="Coelho M.A."/>
            <person name="Reza M.H."/>
            <person name="Thimmappa B.C."/>
            <person name="Ganguly P."/>
            <person name="Vadnala R.N."/>
            <person name="Sun S."/>
            <person name="Siddharthan R."/>
            <person name="Tellgren-Roth C."/>
            <person name="Dawson T.L."/>
            <person name="Heitman J."/>
            <person name="Sanyal K."/>
        </authorList>
    </citation>
    <scope>NUCLEOTIDE SEQUENCE [LARGE SCALE GENOMIC DNA]</scope>
    <source>
        <strain evidence="2">CBS14141</strain>
    </source>
</reference>
<accession>A0ABY8F1X0</accession>
<gene>
    <name evidence="2" type="ORF">GLX27_004352</name>
</gene>
<dbReference type="SUPFAM" id="SSF143447">
    <property type="entry name" value="AMMECR1-like"/>
    <property type="match status" value="1"/>
</dbReference>
<evidence type="ECO:0000259" key="1">
    <source>
        <dbReference type="PROSITE" id="PS51112"/>
    </source>
</evidence>
<dbReference type="Gene3D" id="3.30.700.20">
    <property type="entry name" value="Hypothetical protein ph0010, domain 1"/>
    <property type="match status" value="1"/>
</dbReference>
<organism evidence="2 3">
    <name type="scientific">Malassezia furfur</name>
    <name type="common">Pityriasis versicolor infection agent</name>
    <name type="synonym">Pityrosporum furfur</name>
    <dbReference type="NCBI Taxonomy" id="55194"/>
    <lineage>
        <taxon>Eukaryota</taxon>
        <taxon>Fungi</taxon>
        <taxon>Dikarya</taxon>
        <taxon>Basidiomycota</taxon>
        <taxon>Ustilaginomycotina</taxon>
        <taxon>Malasseziomycetes</taxon>
        <taxon>Malasseziales</taxon>
        <taxon>Malasseziaceae</taxon>
        <taxon>Malassezia</taxon>
    </lineage>
</organism>
<proteinExistence type="predicted"/>
<name>A0ABY8F1X0_MALFU</name>
<dbReference type="InterPro" id="IPR036071">
    <property type="entry name" value="AMMECR1_dom_sf"/>
</dbReference>
<dbReference type="PROSITE" id="PS51112">
    <property type="entry name" value="AMMECR1"/>
    <property type="match status" value="1"/>
</dbReference>
<dbReference type="Pfam" id="PF01871">
    <property type="entry name" value="AMMECR1"/>
    <property type="match status" value="1"/>
</dbReference>
<dbReference type="InterPro" id="IPR002733">
    <property type="entry name" value="AMMECR1_domain"/>
</dbReference>
<dbReference type="InterPro" id="IPR027485">
    <property type="entry name" value="AMMECR1_N"/>
</dbReference>
<dbReference type="Proteomes" id="UP000818624">
    <property type="component" value="Chromosome 6"/>
</dbReference>
<dbReference type="InterPro" id="IPR023473">
    <property type="entry name" value="AMMECR1"/>
</dbReference>
<evidence type="ECO:0000313" key="3">
    <source>
        <dbReference type="Proteomes" id="UP000818624"/>
    </source>
</evidence>
<dbReference type="EMBL" id="CP046239">
    <property type="protein sequence ID" value="WFD49668.1"/>
    <property type="molecule type" value="Genomic_DNA"/>
</dbReference>
<keyword evidence="3" id="KW-1185">Reference proteome</keyword>
<protein>
    <recommendedName>
        <fullName evidence="1">AMMECR1 domain-containing protein</fullName>
    </recommendedName>
</protein>
<dbReference type="NCBIfam" id="TIGR00296">
    <property type="entry name" value="TIGR00296 family protein"/>
    <property type="match status" value="1"/>
</dbReference>
<dbReference type="PANTHER" id="PTHR13016:SF0">
    <property type="entry name" value="AMME SYNDROME CANDIDATE GENE 1 PROTEIN"/>
    <property type="match status" value="1"/>
</dbReference>
<feature type="domain" description="AMMECR1" evidence="1">
    <location>
        <begin position="6"/>
        <end position="213"/>
    </location>
</feature>
<sequence>MDVSAGEAATYVARAEHCYYCCAVLDADLAHRPAPTEPPFPAVHEKISLFVSWYLYPSARNGTPSGTPRLRGCIGTFAPQDLVQGLAYFARQAAFHDHRFAPITAAEAPRLECSVSLLSPFEPCANYLDWMLGVHGVYIRVRDPANGREELTATFLPEVASAQGWSKQETIEMAMRKAGWHGPVTDATLRAVHVYRYTSTKTSVTWADYVAWKGAQA</sequence>
<dbReference type="PANTHER" id="PTHR13016">
    <property type="entry name" value="AMMECR1 HOMOLOG"/>
    <property type="match status" value="1"/>
</dbReference>